<reference evidence="3 4" key="1">
    <citation type="journal article" date="2015" name="Genome Announc.">
        <title>Genome Sequence of 'Candidatus Thioglobus autotrophica' Strain EF1, a Chemoautotroph from the SUP05 Clade of Marine Gammaproteobacteria.</title>
        <authorList>
            <person name="Shah V."/>
            <person name="Morris R.M."/>
        </authorList>
    </citation>
    <scope>NUCLEOTIDE SEQUENCE [LARGE SCALE GENOMIC DNA]</scope>
    <source>
        <strain evidence="3 4">EF1</strain>
    </source>
</reference>
<dbReference type="OrthoDB" id="9781701at2"/>
<evidence type="ECO:0000259" key="2">
    <source>
        <dbReference type="Pfam" id="PF07883"/>
    </source>
</evidence>
<dbReference type="InterPro" id="IPR051690">
    <property type="entry name" value="PseI-like"/>
</dbReference>
<name>A0A0M4NT68_9GAMM</name>
<evidence type="ECO:0000313" key="3">
    <source>
        <dbReference type="EMBL" id="ALE52182.1"/>
    </source>
</evidence>
<dbReference type="Pfam" id="PF03102">
    <property type="entry name" value="NeuB"/>
    <property type="match status" value="1"/>
</dbReference>
<dbReference type="InterPro" id="IPR013096">
    <property type="entry name" value="Cupin_2"/>
</dbReference>
<feature type="domain" description="Cupin type-2" evidence="2">
    <location>
        <begin position="409"/>
        <end position="464"/>
    </location>
</feature>
<sequence>MSSFDFNNLFVLDLANNHQGSVEHGLKIIKECGKMVRKHNIRAAIKFQFRQYDTFIHPEHVEGSDNIHIPRFLSTQLKLEEWRVLFDAVKDEKMLTMCTPFDNESVPIISEMGFDIIKVASCSAKDWPLLEEISQAMLPIIASTGGLAIGDIDDIVSFFDHRGNELALMHCVSIYPIPTKDFHLNHIDTLKDRYQNHTIGWSTHENQDEIAPVQIAMAKGAQMFERHVGYETDDIKLNLYSSTPQQLDIWFKAYRYAEALCGLNTKDVEKPTTDIEKKSLEGLQRGVFAKKGLKEGSLLDISDVYFAMPFVPGQISSESWIDGGVVINKSFKTNEPIFPDSITITKNVKNRALKKSIHEFKAMLNEASIVLNSEFGVEFSHHYGAENFRETGALIIDCINREYCKKLILVLPGQKHPSHFHKRKEETFQVLSGIFESVIDGHHRVMSPGETALVQPGVWHEFWSKDGCIVEEVSTTHYNDDSVYNDKKINDLERSERKTAVKNWGRFELVKSD</sequence>
<dbReference type="Proteomes" id="UP000058020">
    <property type="component" value="Chromosome"/>
</dbReference>
<keyword evidence="4" id="KW-1185">Reference proteome</keyword>
<dbReference type="PANTHER" id="PTHR42966">
    <property type="entry name" value="N-ACETYLNEURAMINATE SYNTHASE"/>
    <property type="match status" value="1"/>
</dbReference>
<organism evidence="3 4">
    <name type="scientific">Candidatus Thioglobus autotrophicus</name>
    <dbReference type="NCBI Taxonomy" id="1705394"/>
    <lineage>
        <taxon>Bacteria</taxon>
        <taxon>Pseudomonadati</taxon>
        <taxon>Pseudomonadota</taxon>
        <taxon>Gammaproteobacteria</taxon>
        <taxon>Candidatus Pseudothioglobaceae</taxon>
        <taxon>Candidatus Thioglobus</taxon>
    </lineage>
</organism>
<dbReference type="Gene3D" id="2.60.120.10">
    <property type="entry name" value="Jelly Rolls"/>
    <property type="match status" value="1"/>
</dbReference>
<dbReference type="SUPFAM" id="SSF51182">
    <property type="entry name" value="RmlC-like cupins"/>
    <property type="match status" value="1"/>
</dbReference>
<evidence type="ECO:0000313" key="4">
    <source>
        <dbReference type="Proteomes" id="UP000058020"/>
    </source>
</evidence>
<gene>
    <name evidence="3" type="ORF">SP60_02380</name>
</gene>
<dbReference type="AlphaFoldDB" id="A0A0M4NT68"/>
<dbReference type="InterPro" id="IPR013132">
    <property type="entry name" value="PseI/NeuA/B-like_N"/>
</dbReference>
<dbReference type="Gene3D" id="3.90.1210.10">
    <property type="entry name" value="Antifreeze-like/N-acetylneuraminic acid synthase C-terminal domain"/>
    <property type="match status" value="1"/>
</dbReference>
<dbReference type="STRING" id="1705394.SP60_02380"/>
<dbReference type="SUPFAM" id="SSF51569">
    <property type="entry name" value="Aldolase"/>
    <property type="match status" value="1"/>
</dbReference>
<dbReference type="EMBL" id="CP010552">
    <property type="protein sequence ID" value="ALE52182.1"/>
    <property type="molecule type" value="Genomic_DNA"/>
</dbReference>
<dbReference type="GO" id="GO:0047444">
    <property type="term" value="F:N-acylneuraminate-9-phosphate synthase activity"/>
    <property type="evidence" value="ECO:0007669"/>
    <property type="project" value="TreeGrafter"/>
</dbReference>
<dbReference type="PANTHER" id="PTHR42966:SF1">
    <property type="entry name" value="SIALIC ACID SYNTHASE"/>
    <property type="match status" value="1"/>
</dbReference>
<protein>
    <submittedName>
        <fullName evidence="3">Sialic acid synthase</fullName>
    </submittedName>
</protein>
<dbReference type="InterPro" id="IPR011051">
    <property type="entry name" value="RmlC_Cupin_sf"/>
</dbReference>
<accession>A0A0M4NT68</accession>
<dbReference type="KEGG" id="tho:SP60_02380"/>
<evidence type="ECO:0000259" key="1">
    <source>
        <dbReference type="Pfam" id="PF03102"/>
    </source>
</evidence>
<dbReference type="Pfam" id="PF07883">
    <property type="entry name" value="Cupin_2"/>
    <property type="match status" value="1"/>
</dbReference>
<proteinExistence type="predicted"/>
<dbReference type="RefSeq" id="WP_082319625.1">
    <property type="nucleotide sequence ID" value="NZ_CP010552.1"/>
</dbReference>
<dbReference type="InterPro" id="IPR013785">
    <property type="entry name" value="Aldolase_TIM"/>
</dbReference>
<feature type="domain" description="PseI/NeuA/B-like" evidence="1">
    <location>
        <begin position="44"/>
        <end position="262"/>
    </location>
</feature>
<dbReference type="GO" id="GO:0016051">
    <property type="term" value="P:carbohydrate biosynthetic process"/>
    <property type="evidence" value="ECO:0007669"/>
    <property type="project" value="InterPro"/>
</dbReference>
<dbReference type="Gene3D" id="3.20.20.70">
    <property type="entry name" value="Aldolase class I"/>
    <property type="match status" value="1"/>
</dbReference>
<dbReference type="InterPro" id="IPR014710">
    <property type="entry name" value="RmlC-like_jellyroll"/>
</dbReference>